<dbReference type="FunFam" id="3.30.160.20:FF:000046">
    <property type="entry name" value="Peptidyl-tRNA hydrolase ICT1"/>
    <property type="match status" value="1"/>
</dbReference>
<gene>
    <name evidence="3" type="ORF">A3843_12625</name>
</gene>
<dbReference type="Gene3D" id="3.30.160.20">
    <property type="match status" value="1"/>
</dbReference>
<dbReference type="Pfam" id="PF00472">
    <property type="entry name" value="RF-1"/>
    <property type="match status" value="1"/>
</dbReference>
<dbReference type="EMBL" id="LVVZ01000019">
    <property type="protein sequence ID" value="OKL43704.1"/>
    <property type="molecule type" value="Genomic_DNA"/>
</dbReference>
<comment type="caution">
    <text evidence="3">The sequence shown here is derived from an EMBL/GenBank/DDBJ whole genome shotgun (WGS) entry which is preliminary data.</text>
</comment>
<dbReference type="Proteomes" id="UP000185783">
    <property type="component" value="Unassembled WGS sequence"/>
</dbReference>
<proteinExistence type="predicted"/>
<dbReference type="STRING" id="197461.A3843_12625"/>
<evidence type="ECO:0000259" key="2">
    <source>
        <dbReference type="PROSITE" id="PS00745"/>
    </source>
</evidence>
<dbReference type="PANTHER" id="PTHR47814:SF1">
    <property type="entry name" value="PEPTIDYL-TRNA HYDROLASE ARFB"/>
    <property type="match status" value="1"/>
</dbReference>
<dbReference type="InterPro" id="IPR000352">
    <property type="entry name" value="Pep_chain_release_fac_I"/>
</dbReference>
<name>A0A1U7JG86_9HYPH</name>
<dbReference type="PANTHER" id="PTHR47814">
    <property type="entry name" value="PEPTIDYL-TRNA HYDROLASE ARFB"/>
    <property type="match status" value="1"/>
</dbReference>
<dbReference type="GO" id="GO:0072344">
    <property type="term" value="P:rescue of stalled ribosome"/>
    <property type="evidence" value="ECO:0007669"/>
    <property type="project" value="TreeGrafter"/>
</dbReference>
<dbReference type="NCBIfam" id="NF006718">
    <property type="entry name" value="PRK09256.1"/>
    <property type="match status" value="1"/>
</dbReference>
<organism evidence="3 4">
    <name type="scientific">Pseudovibrio exalbescens</name>
    <dbReference type="NCBI Taxonomy" id="197461"/>
    <lineage>
        <taxon>Bacteria</taxon>
        <taxon>Pseudomonadati</taxon>
        <taxon>Pseudomonadota</taxon>
        <taxon>Alphaproteobacteria</taxon>
        <taxon>Hyphomicrobiales</taxon>
        <taxon>Stappiaceae</taxon>
        <taxon>Pseudovibrio</taxon>
    </lineage>
</organism>
<evidence type="ECO:0000256" key="1">
    <source>
        <dbReference type="SAM" id="MobiDB-lite"/>
    </source>
</evidence>
<feature type="region of interest" description="Disordered" evidence="1">
    <location>
        <begin position="102"/>
        <end position="139"/>
    </location>
</feature>
<evidence type="ECO:0000313" key="4">
    <source>
        <dbReference type="Proteomes" id="UP000185783"/>
    </source>
</evidence>
<dbReference type="GO" id="GO:0004045">
    <property type="term" value="F:peptidyl-tRNA hydrolase activity"/>
    <property type="evidence" value="ECO:0007669"/>
    <property type="project" value="TreeGrafter"/>
</dbReference>
<dbReference type="SUPFAM" id="SSF110916">
    <property type="entry name" value="Peptidyl-tRNA hydrolase domain-like"/>
    <property type="match status" value="1"/>
</dbReference>
<accession>A0A1U7JG86</accession>
<reference evidence="3 4" key="1">
    <citation type="submission" date="2016-03" db="EMBL/GenBank/DDBJ databases">
        <title>Genome sequence of Nesiotobacter sp. nov., a moderately halophilic alphaproteobacterium isolated from the Yellow Sea, China.</title>
        <authorList>
            <person name="Zhang G."/>
            <person name="Zhang R."/>
        </authorList>
    </citation>
    <scope>NUCLEOTIDE SEQUENCE [LARGE SCALE GENOMIC DNA]</scope>
    <source>
        <strain evidence="3 4">WB1-6</strain>
    </source>
</reference>
<dbReference type="GO" id="GO:0003747">
    <property type="term" value="F:translation release factor activity"/>
    <property type="evidence" value="ECO:0007669"/>
    <property type="project" value="InterPro"/>
</dbReference>
<feature type="domain" description="Prokaryotic-type class I peptide chain release factors" evidence="2">
    <location>
        <begin position="20"/>
        <end position="36"/>
    </location>
</feature>
<protein>
    <submittedName>
        <fullName evidence="3">Peptide chain release factor I</fullName>
    </submittedName>
</protein>
<evidence type="ECO:0000313" key="3">
    <source>
        <dbReference type="EMBL" id="OKL43704.1"/>
    </source>
</evidence>
<dbReference type="AlphaFoldDB" id="A0A1U7JG86"/>
<dbReference type="GO" id="GO:0043022">
    <property type="term" value="F:ribosome binding"/>
    <property type="evidence" value="ECO:0007669"/>
    <property type="project" value="TreeGrafter"/>
</dbReference>
<dbReference type="PROSITE" id="PS00745">
    <property type="entry name" value="RF_PROK_I"/>
    <property type="match status" value="1"/>
</dbReference>
<keyword evidence="4" id="KW-1185">Reference proteome</keyword>
<sequence length="139" mass="15960">MDAGDGFSIHKDDVHMDFIRASGPGGQNVNKVSTAVQLRFDLQHNRTLTEAHKKRLATLAGSRLTNAGEVVLTADRFRTQERNREDALERLFDLIRRAGYVPKKRKPTRPTLASKRRRLEGKKQRSSTKKMRSRKTIEY</sequence>